<sequence>MGKLTQNLIYKARNKLFWRRLLAVLTLFISTGLLAIFTNFPVNGVVRQQGIGNREQERNFQLSTPLFNSQKPHPLPSSLENWQDKSNSGDYFDQIQPTKVGYLIWSSFPVKVKIETPTGINEKQAQLWVNKVLQSVQEWNVYLPLQVVEQSEVADITIFCKAPPLQIEPGSKIPRARSALTTYELYNQNHKNNILSHRFTILLSPSQTGGYLQAAARHELGHALGIWGHSSLQTDALYFSQVRKPASISVRDVNTLKKVYEQSTSLGWTVVEN</sequence>
<evidence type="ECO:0000259" key="2">
    <source>
        <dbReference type="SMART" id="SM00235"/>
    </source>
</evidence>
<dbReference type="CDD" id="cd04279">
    <property type="entry name" value="ZnMc_MMP_like_1"/>
    <property type="match status" value="1"/>
</dbReference>
<dbReference type="GO" id="GO:0008270">
    <property type="term" value="F:zinc ion binding"/>
    <property type="evidence" value="ECO:0007669"/>
    <property type="project" value="InterPro"/>
</dbReference>
<reference evidence="4" key="1">
    <citation type="journal article" date="2020" name="ISME J.">
        <title>Comparative genomics reveals insights into cyanobacterial evolution and habitat adaptation.</title>
        <authorList>
            <person name="Chen M.Y."/>
            <person name="Teng W.K."/>
            <person name="Zhao L."/>
            <person name="Hu C.X."/>
            <person name="Zhou Y.K."/>
            <person name="Han B.P."/>
            <person name="Song L.R."/>
            <person name="Shu W.S."/>
        </authorList>
    </citation>
    <scope>NUCLEOTIDE SEQUENCE [LARGE SCALE GENOMIC DNA]</scope>
    <source>
        <strain evidence="4">FACHB-251</strain>
    </source>
</reference>
<dbReference type="GO" id="GO:0006508">
    <property type="term" value="P:proteolysis"/>
    <property type="evidence" value="ECO:0007669"/>
    <property type="project" value="InterPro"/>
</dbReference>
<gene>
    <name evidence="3" type="ORF">H6G06_21335</name>
</gene>
<dbReference type="SUPFAM" id="SSF55486">
    <property type="entry name" value="Metalloproteases ('zincins'), catalytic domain"/>
    <property type="match status" value="1"/>
</dbReference>
<dbReference type="RefSeq" id="WP_190563803.1">
    <property type="nucleotide sequence ID" value="NZ_JACJQU010000017.1"/>
</dbReference>
<evidence type="ECO:0000313" key="3">
    <source>
        <dbReference type="EMBL" id="MBD2295948.1"/>
    </source>
</evidence>
<dbReference type="Proteomes" id="UP000662185">
    <property type="component" value="Unassembled WGS sequence"/>
</dbReference>
<keyword evidence="1" id="KW-1133">Transmembrane helix</keyword>
<dbReference type="InterPro" id="IPR024079">
    <property type="entry name" value="MetalloPept_cat_dom_sf"/>
</dbReference>
<dbReference type="EMBL" id="JACJQU010000017">
    <property type="protein sequence ID" value="MBD2295948.1"/>
    <property type="molecule type" value="Genomic_DNA"/>
</dbReference>
<comment type="caution">
    <text evidence="3">The sequence shown here is derived from an EMBL/GenBank/DDBJ whole genome shotgun (WGS) entry which is preliminary data.</text>
</comment>
<dbReference type="AlphaFoldDB" id="A0A926WMN4"/>
<dbReference type="InterPro" id="IPR006026">
    <property type="entry name" value="Peptidase_Metallo"/>
</dbReference>
<feature type="domain" description="Peptidase metallopeptidase" evidence="2">
    <location>
        <begin position="101"/>
        <end position="262"/>
    </location>
</feature>
<dbReference type="SMART" id="SM00235">
    <property type="entry name" value="ZnMc"/>
    <property type="match status" value="1"/>
</dbReference>
<dbReference type="Gene3D" id="3.40.390.10">
    <property type="entry name" value="Collagenase (Catalytic Domain)"/>
    <property type="match status" value="1"/>
</dbReference>
<keyword evidence="1" id="KW-0472">Membrane</keyword>
<keyword evidence="1" id="KW-0812">Transmembrane</keyword>
<proteinExistence type="predicted"/>
<name>A0A926WMN4_9NOST</name>
<keyword evidence="4" id="KW-1185">Reference proteome</keyword>
<evidence type="ECO:0000256" key="1">
    <source>
        <dbReference type="SAM" id="Phobius"/>
    </source>
</evidence>
<accession>A0A926WMN4</accession>
<feature type="transmembrane region" description="Helical" evidence="1">
    <location>
        <begin position="21"/>
        <end position="40"/>
    </location>
</feature>
<protein>
    <submittedName>
        <fullName evidence="3">Peptidase</fullName>
    </submittedName>
</protein>
<evidence type="ECO:0000313" key="4">
    <source>
        <dbReference type="Proteomes" id="UP000662185"/>
    </source>
</evidence>
<organism evidence="3 4">
    <name type="scientific">Anabaena sphaerica FACHB-251</name>
    <dbReference type="NCBI Taxonomy" id="2692883"/>
    <lineage>
        <taxon>Bacteria</taxon>
        <taxon>Bacillati</taxon>
        <taxon>Cyanobacteriota</taxon>
        <taxon>Cyanophyceae</taxon>
        <taxon>Nostocales</taxon>
        <taxon>Nostocaceae</taxon>
        <taxon>Anabaena</taxon>
    </lineage>
</organism>
<dbReference type="GO" id="GO:0008237">
    <property type="term" value="F:metallopeptidase activity"/>
    <property type="evidence" value="ECO:0007669"/>
    <property type="project" value="InterPro"/>
</dbReference>